<reference evidence="2" key="2">
    <citation type="submission" date="2015-01" db="EMBL/GenBank/DDBJ databases">
        <title>Evolutionary Origins and Diversification of the Mycorrhizal Mutualists.</title>
        <authorList>
            <consortium name="DOE Joint Genome Institute"/>
            <consortium name="Mycorrhizal Genomics Consortium"/>
            <person name="Kohler A."/>
            <person name="Kuo A."/>
            <person name="Nagy L.G."/>
            <person name="Floudas D."/>
            <person name="Copeland A."/>
            <person name="Barry K.W."/>
            <person name="Cichocki N."/>
            <person name="Veneault-Fourrey C."/>
            <person name="LaButti K."/>
            <person name="Lindquist E.A."/>
            <person name="Lipzen A."/>
            <person name="Lundell T."/>
            <person name="Morin E."/>
            <person name="Murat C."/>
            <person name="Riley R."/>
            <person name="Ohm R."/>
            <person name="Sun H."/>
            <person name="Tunlid A."/>
            <person name="Henrissat B."/>
            <person name="Grigoriev I.V."/>
            <person name="Hibbett D.S."/>
            <person name="Martin F."/>
        </authorList>
    </citation>
    <scope>NUCLEOTIDE SEQUENCE [LARGE SCALE GENOMIC DNA]</scope>
    <source>
        <strain evidence="2">ATCC 200175</strain>
    </source>
</reference>
<dbReference type="EMBL" id="KN819337">
    <property type="protein sequence ID" value="KIJ15309.1"/>
    <property type="molecule type" value="Genomic_DNA"/>
</dbReference>
<name>A0A0C9SYZ2_PAXIN</name>
<dbReference type="Proteomes" id="UP000053647">
    <property type="component" value="Unassembled WGS sequence"/>
</dbReference>
<evidence type="ECO:0000313" key="2">
    <source>
        <dbReference type="Proteomes" id="UP000053647"/>
    </source>
</evidence>
<dbReference type="AlphaFoldDB" id="A0A0C9SYZ2"/>
<gene>
    <name evidence="1" type="ORF">PAXINDRAFT_169112</name>
</gene>
<sequence length="460" mass="49740">MSNVSLLSPIDPASLSDAEQEKSAPWIVRKLVGSMPGRIVMSSYESLRAAGTNVICLSPWGDSSPLLLPCIRFRDLAVHGVVMATGGIAAIAAPVMGPVSDVIVSTVGHSILVEMGMHTGFELTTKAADDLIGDGAIKRIVPLHSTRLETTGVKTMTITLKYKHTIEDASLGFFRSSLHKDTSLFSAVMDYFSVAKGWFSPYLFASGRRPAIPRSMKPDVIFCHGPFLTGDYKIGETLLAESALVITLCAPRAPPEPSSAAGPEPKAPKLPTQRSFLSVSDVPKLSHFTRSRTPSPEPALAPVPQPPAPRRLLITVLGMKPHRTLWATSARPSESVIQYQLLNGCPAIILPAKLGAPLVAWDTYTLVDLWKIRVPQEVEKEFPGGEFNGTVNVLFEYTDLCIDWDRVTLQGTNVTEDGKKVEVKNALALVVAGAVRSGSSKEVRKEVDPERCGIAMWRIP</sequence>
<reference evidence="1 2" key="1">
    <citation type="submission" date="2014-06" db="EMBL/GenBank/DDBJ databases">
        <authorList>
            <consortium name="DOE Joint Genome Institute"/>
            <person name="Kuo A."/>
            <person name="Kohler A."/>
            <person name="Nagy L.G."/>
            <person name="Floudas D."/>
            <person name="Copeland A."/>
            <person name="Barry K.W."/>
            <person name="Cichocki N."/>
            <person name="Veneault-Fourrey C."/>
            <person name="LaButti K."/>
            <person name="Lindquist E.A."/>
            <person name="Lipzen A."/>
            <person name="Lundell T."/>
            <person name="Morin E."/>
            <person name="Murat C."/>
            <person name="Sun H."/>
            <person name="Tunlid A."/>
            <person name="Henrissat B."/>
            <person name="Grigoriev I.V."/>
            <person name="Hibbett D.S."/>
            <person name="Martin F."/>
            <person name="Nordberg H.P."/>
            <person name="Cantor M.N."/>
            <person name="Hua S.X."/>
        </authorList>
    </citation>
    <scope>NUCLEOTIDE SEQUENCE [LARGE SCALE GENOMIC DNA]</scope>
    <source>
        <strain evidence="1 2">ATCC 200175</strain>
    </source>
</reference>
<evidence type="ECO:0000313" key="1">
    <source>
        <dbReference type="EMBL" id="KIJ15309.1"/>
    </source>
</evidence>
<protein>
    <submittedName>
        <fullName evidence="1">Uncharacterized protein</fullName>
    </submittedName>
</protein>
<proteinExistence type="predicted"/>
<dbReference type="OrthoDB" id="3351042at2759"/>
<keyword evidence="2" id="KW-1185">Reference proteome</keyword>
<dbReference type="HOGENOM" id="CLU_034572_0_0_1"/>
<organism evidence="1 2">
    <name type="scientific">Paxillus involutus ATCC 200175</name>
    <dbReference type="NCBI Taxonomy" id="664439"/>
    <lineage>
        <taxon>Eukaryota</taxon>
        <taxon>Fungi</taxon>
        <taxon>Dikarya</taxon>
        <taxon>Basidiomycota</taxon>
        <taxon>Agaricomycotina</taxon>
        <taxon>Agaricomycetes</taxon>
        <taxon>Agaricomycetidae</taxon>
        <taxon>Boletales</taxon>
        <taxon>Paxilineae</taxon>
        <taxon>Paxillaceae</taxon>
        <taxon>Paxillus</taxon>
    </lineage>
</organism>
<accession>A0A0C9SYZ2</accession>